<feature type="domain" description="EF-hand" evidence="11">
    <location>
        <begin position="575"/>
        <end position="610"/>
    </location>
</feature>
<dbReference type="InterPro" id="IPR002048">
    <property type="entry name" value="EF_hand_dom"/>
</dbReference>
<dbReference type="InterPro" id="IPR036188">
    <property type="entry name" value="FAD/NAD-bd_sf"/>
</dbReference>
<evidence type="ECO:0000256" key="4">
    <source>
        <dbReference type="ARBA" id="ARBA00022827"/>
    </source>
</evidence>
<keyword evidence="10" id="KW-0472">Membrane</keyword>
<evidence type="ECO:0000256" key="2">
    <source>
        <dbReference type="ARBA" id="ARBA00005272"/>
    </source>
</evidence>
<sequence>MRIAGAPSLLISHGRPLSTIILRGSNVSNRGKLNSISSKCLAASAQSSSWSHTRRFKSTGSPFSTPPSNIDRLDSGSAVPSPLSTPSLGPEHVGATRRFLHRFPVIKWTLYSCGSIVFGLAVTIGLMLAYDFTTYREAHVGKVPLAPLALHPEPGGPKNLPILSNNVDDWQDEVSKELCKKERLVIVGGGWGAVSLLSALDPNKYNVTVVAPTNFYLFTPLLPSATVGTVEPRSLVESLRRIIARVHGHYVEGYAVDVVLPSSTSRKSFFSPSSPSTEDNLLEVQVIDGHNWENLTGEQDKTSRKRVYIPYDKLVIACGSVSNTHGVSGLENCFQLKTIKDARAIRSHIMDNLEMAALPTTTEEQRDRLLSFVICGGGPTGIETAAEIYDMMNEDVLKHFPKILRQAMSVHVIQSREHILNTYSEKISEYAEKKFSRDGVDLITNARVKRVEPEKVIYTVKQPNSNEVKEMEIPSGFTLWSTGIAMNPFTKRLTQLLPNQFHLKALQVDSHLRVKGAEPGTMYALGDASTIDNRLIEHLYEWVDKHDTDHDGQLTYNEFTGVVKDIAHNFPLASKHFEKMDKIFKRYDEDNDGKLGLNELASMFTQVQSGLTSLPATAQVASQQGKYLAHKLNKLAKVRDAAHREGKQTVDVASRTDDKASAAVGRVDVDDTHYKPFQYHNLGSLAYIGNAAAFDIPFLPDSIGQFAGGLIAMYAWRSFYLSEQVSSRTRLLLLIDYIKRGVYGRDMSRL</sequence>
<keyword evidence="13" id="KW-1185">Reference proteome</keyword>
<dbReference type="AlphaFoldDB" id="A0A066VZ42"/>
<evidence type="ECO:0000256" key="8">
    <source>
        <dbReference type="ARBA" id="ARBA00023027"/>
    </source>
</evidence>
<evidence type="ECO:0000256" key="1">
    <source>
        <dbReference type="ARBA" id="ARBA00004137"/>
    </source>
</evidence>
<dbReference type="Proteomes" id="UP000027361">
    <property type="component" value="Unassembled WGS sequence"/>
</dbReference>
<dbReference type="SMART" id="SM00054">
    <property type="entry name" value="EFh"/>
    <property type="match status" value="2"/>
</dbReference>
<dbReference type="PANTHER" id="PTHR43706">
    <property type="entry name" value="NADH DEHYDROGENASE"/>
    <property type="match status" value="1"/>
</dbReference>
<dbReference type="GeneID" id="25262518"/>
<dbReference type="PROSITE" id="PS00018">
    <property type="entry name" value="EF_HAND_1"/>
    <property type="match status" value="2"/>
</dbReference>
<comment type="similarity">
    <text evidence="2">Belongs to the NADH dehydrogenase family.</text>
</comment>
<keyword evidence="7" id="KW-0560">Oxidoreductase</keyword>
<keyword evidence="10" id="KW-1133">Transmembrane helix</keyword>
<evidence type="ECO:0000256" key="3">
    <source>
        <dbReference type="ARBA" id="ARBA00022630"/>
    </source>
</evidence>
<evidence type="ECO:0000256" key="7">
    <source>
        <dbReference type="ARBA" id="ARBA00023002"/>
    </source>
</evidence>
<evidence type="ECO:0000256" key="5">
    <source>
        <dbReference type="ARBA" id="ARBA00022837"/>
    </source>
</evidence>
<keyword evidence="6" id="KW-0809">Transit peptide</keyword>
<keyword evidence="4" id="KW-0274">FAD</keyword>
<dbReference type="STRING" id="1037660.A0A066VZ42"/>
<evidence type="ECO:0000259" key="11">
    <source>
        <dbReference type="PROSITE" id="PS50222"/>
    </source>
</evidence>
<evidence type="ECO:0000313" key="12">
    <source>
        <dbReference type="EMBL" id="KDN43790.1"/>
    </source>
</evidence>
<keyword evidence="5" id="KW-0106">Calcium</keyword>
<dbReference type="InterPro" id="IPR011992">
    <property type="entry name" value="EF-hand-dom_pair"/>
</dbReference>
<evidence type="ECO:0000256" key="10">
    <source>
        <dbReference type="SAM" id="Phobius"/>
    </source>
</evidence>
<dbReference type="InterPro" id="IPR023753">
    <property type="entry name" value="FAD/NAD-binding_dom"/>
</dbReference>
<comment type="caution">
    <text evidence="12">The sequence shown here is derived from an EMBL/GenBank/DDBJ whole genome shotgun (WGS) entry which is preliminary data.</text>
</comment>
<proteinExistence type="inferred from homology"/>
<dbReference type="InParanoid" id="A0A066VZ42"/>
<dbReference type="OMA" id="HVDVLTN"/>
<dbReference type="SUPFAM" id="SSF51905">
    <property type="entry name" value="FAD/NAD(P)-binding domain"/>
    <property type="match status" value="2"/>
</dbReference>
<feature type="compositionally biased region" description="Polar residues" evidence="9">
    <location>
        <begin position="58"/>
        <end position="68"/>
    </location>
</feature>
<dbReference type="GO" id="GO:0005743">
    <property type="term" value="C:mitochondrial inner membrane"/>
    <property type="evidence" value="ECO:0007669"/>
    <property type="project" value="UniProtKB-SubCell"/>
</dbReference>
<dbReference type="Pfam" id="PF07992">
    <property type="entry name" value="Pyr_redox_2"/>
    <property type="match status" value="1"/>
</dbReference>
<comment type="subcellular location">
    <subcellularLocation>
        <location evidence="1">Mitochondrion inner membrane</location>
        <topology evidence="1">Peripheral membrane protein</topology>
        <orientation evidence="1">Intermembrane side</orientation>
    </subcellularLocation>
</comment>
<gene>
    <name evidence="12" type="ORF">K437DRAFT_225410</name>
</gene>
<dbReference type="OrthoDB" id="5376590at2759"/>
<name>A0A066VZ42_TILAU</name>
<dbReference type="EMBL" id="JMSN01000058">
    <property type="protein sequence ID" value="KDN43790.1"/>
    <property type="molecule type" value="Genomic_DNA"/>
</dbReference>
<evidence type="ECO:0000256" key="9">
    <source>
        <dbReference type="SAM" id="MobiDB-lite"/>
    </source>
</evidence>
<dbReference type="InterPro" id="IPR054585">
    <property type="entry name" value="NDH2-like_C"/>
</dbReference>
<dbReference type="Gene3D" id="3.50.50.100">
    <property type="match status" value="2"/>
</dbReference>
<evidence type="ECO:0000256" key="6">
    <source>
        <dbReference type="ARBA" id="ARBA00022946"/>
    </source>
</evidence>
<dbReference type="PROSITE" id="PS50222">
    <property type="entry name" value="EF_HAND_2"/>
    <property type="match status" value="2"/>
</dbReference>
<protein>
    <submittedName>
        <fullName evidence="12">Nucleotide-binding domain-containing protein</fullName>
    </submittedName>
</protein>
<feature type="region of interest" description="Disordered" evidence="9">
    <location>
        <begin position="53"/>
        <end position="89"/>
    </location>
</feature>
<dbReference type="CDD" id="cd00051">
    <property type="entry name" value="EFh"/>
    <property type="match status" value="1"/>
</dbReference>
<organism evidence="12 13">
    <name type="scientific">Tilletiaria anomala (strain ATCC 24038 / CBS 436.72 / UBC 951)</name>
    <dbReference type="NCBI Taxonomy" id="1037660"/>
    <lineage>
        <taxon>Eukaryota</taxon>
        <taxon>Fungi</taxon>
        <taxon>Dikarya</taxon>
        <taxon>Basidiomycota</taxon>
        <taxon>Ustilaginomycotina</taxon>
        <taxon>Exobasidiomycetes</taxon>
        <taxon>Georgefischeriales</taxon>
        <taxon>Tilletiariaceae</taxon>
        <taxon>Tilletiaria</taxon>
    </lineage>
</organism>
<dbReference type="InterPro" id="IPR045024">
    <property type="entry name" value="NDH-2"/>
</dbReference>
<feature type="domain" description="EF-hand" evidence="11">
    <location>
        <begin position="534"/>
        <end position="569"/>
    </location>
</feature>
<keyword evidence="3" id="KW-0285">Flavoprotein</keyword>
<dbReference type="PANTHER" id="PTHR43706:SF50">
    <property type="entry name" value="NADH DEHYDROGENASE (UBIQUINONE)-RELATED"/>
    <property type="match status" value="1"/>
</dbReference>
<dbReference type="Pfam" id="PF22366">
    <property type="entry name" value="NDH2_C"/>
    <property type="match status" value="1"/>
</dbReference>
<evidence type="ECO:0000313" key="13">
    <source>
        <dbReference type="Proteomes" id="UP000027361"/>
    </source>
</evidence>
<dbReference type="InterPro" id="IPR018247">
    <property type="entry name" value="EF_Hand_1_Ca_BS"/>
</dbReference>
<keyword evidence="10" id="KW-0812">Transmembrane</keyword>
<reference evidence="12 13" key="1">
    <citation type="submission" date="2014-05" db="EMBL/GenBank/DDBJ databases">
        <title>Draft genome sequence of a rare smut relative, Tilletiaria anomala UBC 951.</title>
        <authorList>
            <consortium name="DOE Joint Genome Institute"/>
            <person name="Toome M."/>
            <person name="Kuo A."/>
            <person name="Henrissat B."/>
            <person name="Lipzen A."/>
            <person name="Tritt A."/>
            <person name="Yoshinaga Y."/>
            <person name="Zane M."/>
            <person name="Barry K."/>
            <person name="Grigoriev I.V."/>
            <person name="Spatafora J.W."/>
            <person name="Aimea M.C."/>
        </authorList>
    </citation>
    <scope>NUCLEOTIDE SEQUENCE [LARGE SCALE GENOMIC DNA]</scope>
    <source>
        <strain evidence="12 13">UBC 951</strain>
    </source>
</reference>
<dbReference type="GO" id="GO:0005509">
    <property type="term" value="F:calcium ion binding"/>
    <property type="evidence" value="ECO:0007669"/>
    <property type="project" value="InterPro"/>
</dbReference>
<dbReference type="HOGENOM" id="CLU_021377_1_1_1"/>
<feature type="transmembrane region" description="Helical" evidence="10">
    <location>
        <begin position="108"/>
        <end position="130"/>
    </location>
</feature>
<keyword evidence="8" id="KW-0520">NAD</keyword>
<dbReference type="SUPFAM" id="SSF47473">
    <property type="entry name" value="EF-hand"/>
    <property type="match status" value="1"/>
</dbReference>
<dbReference type="RefSeq" id="XP_013242505.1">
    <property type="nucleotide sequence ID" value="XM_013387051.1"/>
</dbReference>
<dbReference type="GO" id="GO:0003954">
    <property type="term" value="F:NADH dehydrogenase activity"/>
    <property type="evidence" value="ECO:0007669"/>
    <property type="project" value="InterPro"/>
</dbReference>
<accession>A0A066VZ42</accession>